<accession>A0A4Y2GMF8</accession>
<keyword evidence="2" id="KW-1185">Reference proteome</keyword>
<evidence type="ECO:0000313" key="1">
    <source>
        <dbReference type="EMBL" id="GBM53976.1"/>
    </source>
</evidence>
<dbReference type="AlphaFoldDB" id="A0A4Y2GMF8"/>
<dbReference type="EMBL" id="BGPR01099823">
    <property type="protein sequence ID" value="GBM53976.1"/>
    <property type="molecule type" value="Genomic_DNA"/>
</dbReference>
<proteinExistence type="predicted"/>
<gene>
    <name evidence="1" type="ORF">AVEN_275479_1</name>
</gene>
<dbReference type="Proteomes" id="UP000499080">
    <property type="component" value="Unassembled WGS sequence"/>
</dbReference>
<evidence type="ECO:0000313" key="2">
    <source>
        <dbReference type="Proteomes" id="UP000499080"/>
    </source>
</evidence>
<reference evidence="1 2" key="1">
    <citation type="journal article" date="2019" name="Sci. Rep.">
        <title>Orb-weaving spider Araneus ventricosus genome elucidates the spidroin gene catalogue.</title>
        <authorList>
            <person name="Kono N."/>
            <person name="Nakamura H."/>
            <person name="Ohtoshi R."/>
            <person name="Moran D.A.P."/>
            <person name="Shinohara A."/>
            <person name="Yoshida Y."/>
            <person name="Fujiwara M."/>
            <person name="Mori M."/>
            <person name="Tomita M."/>
            <person name="Arakawa K."/>
        </authorList>
    </citation>
    <scope>NUCLEOTIDE SEQUENCE [LARGE SCALE GENOMIC DNA]</scope>
</reference>
<organism evidence="1 2">
    <name type="scientific">Araneus ventricosus</name>
    <name type="common">Orbweaver spider</name>
    <name type="synonym">Epeira ventricosa</name>
    <dbReference type="NCBI Taxonomy" id="182803"/>
    <lineage>
        <taxon>Eukaryota</taxon>
        <taxon>Metazoa</taxon>
        <taxon>Ecdysozoa</taxon>
        <taxon>Arthropoda</taxon>
        <taxon>Chelicerata</taxon>
        <taxon>Arachnida</taxon>
        <taxon>Araneae</taxon>
        <taxon>Araneomorphae</taxon>
        <taxon>Entelegynae</taxon>
        <taxon>Araneoidea</taxon>
        <taxon>Araneidae</taxon>
        <taxon>Araneus</taxon>
    </lineage>
</organism>
<name>A0A4Y2GMF8_ARAVE</name>
<comment type="caution">
    <text evidence="1">The sequence shown here is derived from an EMBL/GenBank/DDBJ whole genome shotgun (WGS) entry which is preliminary data.</text>
</comment>
<sequence length="99" mass="11171">MGNNVFLHKIKHFPGLTVVRSLKTPKTCVIRELSDECSISKGSFQPILSLDLGLRPVFAIFMAKPLSADQEEEQFSAAFDVPEWAGNEGKLFENVFNRW</sequence>
<dbReference type="OrthoDB" id="6491811at2759"/>
<protein>
    <submittedName>
        <fullName evidence="1">Uncharacterized protein</fullName>
    </submittedName>
</protein>